<evidence type="ECO:0000256" key="2">
    <source>
        <dbReference type="ARBA" id="ARBA00022723"/>
    </source>
</evidence>
<evidence type="ECO:0000256" key="4">
    <source>
        <dbReference type="ARBA" id="ARBA00022833"/>
    </source>
</evidence>
<dbReference type="Gene3D" id="3.30.160.60">
    <property type="entry name" value="Classic Zinc Finger"/>
    <property type="match status" value="1"/>
</dbReference>
<dbReference type="GO" id="GO:0000387">
    <property type="term" value="P:spliceosomal snRNP assembly"/>
    <property type="evidence" value="ECO:0007669"/>
    <property type="project" value="UniProtKB-UniRule"/>
</dbReference>
<sequence length="170" mass="18429">MPRYYCDYCDTYLTHDSPSVRKQHNAGYKHKNNVRNYYQQYEAQLNQSLIDQRVKEHLGMAFRPPMAPFNQLRPGFAMVAAPLPVPGQLPIGAQLVPGFRPPVLPRPMPGVPGYATGPPMPQMALSPGAPLTGQPNGIQRPVTAVIPTSGGPPIYVGDGSTVDAQAPEAK</sequence>
<keyword evidence="3 9" id="KW-0863">Zinc-finger</keyword>
<proteinExistence type="inferred from homology"/>
<dbReference type="PROSITE" id="PS50171">
    <property type="entry name" value="ZF_MATRIN"/>
    <property type="match status" value="1"/>
</dbReference>
<dbReference type="GO" id="GO:0003729">
    <property type="term" value="F:mRNA binding"/>
    <property type="evidence" value="ECO:0007669"/>
    <property type="project" value="UniProtKB-UniRule"/>
</dbReference>
<dbReference type="GO" id="GO:0030619">
    <property type="term" value="F:U1 snRNA binding"/>
    <property type="evidence" value="ECO:0007669"/>
    <property type="project" value="UniProtKB-UniRule"/>
</dbReference>
<dbReference type="InterPro" id="IPR003604">
    <property type="entry name" value="Matrin/U1-like-C_Znf_C2H2"/>
</dbReference>
<evidence type="ECO:0000313" key="13">
    <source>
        <dbReference type="Proteomes" id="UP000325081"/>
    </source>
</evidence>
<dbReference type="OrthoDB" id="76567at2759"/>
<dbReference type="InterPro" id="IPR000690">
    <property type="entry name" value="Matrin/U1-C_Znf_C2H2"/>
</dbReference>
<dbReference type="InterPro" id="IPR036236">
    <property type="entry name" value="Znf_C2H2_sf"/>
</dbReference>
<evidence type="ECO:0000313" key="12">
    <source>
        <dbReference type="EMBL" id="GER43733.1"/>
    </source>
</evidence>
<comment type="subcellular location">
    <subcellularLocation>
        <location evidence="1 9">Nucleus</location>
    </subcellularLocation>
</comment>
<dbReference type="HAMAP" id="MF_03153">
    <property type="entry name" value="U1_C"/>
    <property type="match status" value="1"/>
</dbReference>
<evidence type="ECO:0000256" key="9">
    <source>
        <dbReference type="HAMAP-Rule" id="MF_03153"/>
    </source>
</evidence>
<evidence type="ECO:0000259" key="11">
    <source>
        <dbReference type="PROSITE" id="PS50171"/>
    </source>
</evidence>
<dbReference type="Pfam" id="PF06220">
    <property type="entry name" value="zf-U1"/>
    <property type="match status" value="1"/>
</dbReference>
<dbReference type="GO" id="GO:0000395">
    <property type="term" value="P:mRNA 5'-splice site recognition"/>
    <property type="evidence" value="ECO:0007669"/>
    <property type="project" value="UniProtKB-UniRule"/>
</dbReference>
<comment type="subunit">
    <text evidence="8">Component of the U1 snRNP. The U1 snRNP is composed of the U1 snRNA and the 7 core Sm proteins SNRPB, SNRPD1, SNRPD2, SNRPD3, SNRPE, SNRPF and SNRPG that assemble in a heptameric protein ring on the Sm site of the small nuclear RNA to form the core snRNP, and at least 3 U1 snRNP-specific proteins SNRNP70/U1-70K, SNRPA/U1-A and SNRPC/U1-C. SNRPC/U1-C interacts with U1 snRNA and the 5' splice-site region of the pre-mRNA. Interacts (via N-terminus) with TIA1 (via C-terminus); thereby promoting spliceosomal U1 snRNP recruitment to 5' splice sites.</text>
</comment>
<keyword evidence="6 9" id="KW-0539">Nucleus</keyword>
<dbReference type="PANTHER" id="PTHR31148:SF1">
    <property type="entry name" value="U1 SMALL NUCLEAR RIBONUCLEOPROTEIN C"/>
    <property type="match status" value="1"/>
</dbReference>
<dbReference type="FunFam" id="3.30.160.60:FF:000059">
    <property type="entry name" value="U1 small nuclear ribonucleoprotein C"/>
    <property type="match status" value="1"/>
</dbReference>
<dbReference type="GO" id="GO:0030627">
    <property type="term" value="F:pre-mRNA 5'-splice site binding"/>
    <property type="evidence" value="ECO:0007669"/>
    <property type="project" value="InterPro"/>
</dbReference>
<dbReference type="GO" id="GO:0005685">
    <property type="term" value="C:U1 snRNP"/>
    <property type="evidence" value="ECO:0007669"/>
    <property type="project" value="UniProtKB-UniRule"/>
</dbReference>
<evidence type="ECO:0000256" key="6">
    <source>
        <dbReference type="ARBA" id="ARBA00023242"/>
    </source>
</evidence>
<keyword evidence="13" id="KW-1185">Reference proteome</keyword>
<protein>
    <recommendedName>
        <fullName evidence="9">U1 small nuclear ribonucleoprotein C</fullName>
        <shortName evidence="9">U1 snRNP C</shortName>
        <shortName evidence="9">U1-C</shortName>
        <shortName evidence="9">U1C</shortName>
    </recommendedName>
</protein>
<gene>
    <name evidence="12" type="ORF">STAS_20603</name>
</gene>
<comment type="caution">
    <text evidence="12">The sequence shown here is derived from an EMBL/GenBank/DDBJ whole genome shotgun (WGS) entry which is preliminary data.</text>
</comment>
<evidence type="ECO:0000256" key="8">
    <source>
        <dbReference type="ARBA" id="ARBA00046357"/>
    </source>
</evidence>
<dbReference type="SUPFAM" id="SSF57667">
    <property type="entry name" value="beta-beta-alpha zinc fingers"/>
    <property type="match status" value="1"/>
</dbReference>
<comment type="subunit">
    <text evidence="9">U1 snRNP is composed of the 7 core Sm proteins B/B', D1, D2, D3, E, F and G that assemble in a heptameric protein ring on the Sm site of the small nuclear RNA to form the core snRNP, and at least 3 U1 snRNP-specific proteins U1-70K, U1-A and U1-C. U1-C interacts with U1 snRNA and the 5' splice-site region of the pre-mRNA.</text>
</comment>
<evidence type="ECO:0000256" key="7">
    <source>
        <dbReference type="ARBA" id="ARBA00023274"/>
    </source>
</evidence>
<comment type="function">
    <text evidence="9">Component of the spliceosomal U1 snRNP, which is essential for recognition of the pre-mRNA 5' splice-site and the subsequent assembly of the spliceosome. U1-C is directly involved in initial 5' splice-site recognition for both constitutive and regulated alternative splicing. The interaction with the 5' splice-site seems to precede base-pairing between the pre-mRNA and the U1 snRNA. Stimulates commitment or early (E) complex formation by stabilizing the base pairing of the 5' end of the U1 snRNA and the 5' splice-site region.</text>
</comment>
<dbReference type="GO" id="GO:0008270">
    <property type="term" value="F:zinc ion binding"/>
    <property type="evidence" value="ECO:0007669"/>
    <property type="project" value="UniProtKB-UniRule"/>
</dbReference>
<comment type="similarity">
    <text evidence="9">Belongs to the U1 small nuclear ribonucleoprotein C family.</text>
</comment>
<dbReference type="InterPro" id="IPR017340">
    <property type="entry name" value="U1_snRNP-C"/>
</dbReference>
<dbReference type="AlphaFoldDB" id="A0A5A7QEI3"/>
<reference evidence="13" key="1">
    <citation type="journal article" date="2019" name="Curr. Biol.">
        <title>Genome Sequence of Striga asiatica Provides Insight into the Evolution of Plant Parasitism.</title>
        <authorList>
            <person name="Yoshida S."/>
            <person name="Kim S."/>
            <person name="Wafula E.K."/>
            <person name="Tanskanen J."/>
            <person name="Kim Y.M."/>
            <person name="Honaas L."/>
            <person name="Yang Z."/>
            <person name="Spallek T."/>
            <person name="Conn C.E."/>
            <person name="Ichihashi Y."/>
            <person name="Cheong K."/>
            <person name="Cui S."/>
            <person name="Der J.P."/>
            <person name="Gundlach H."/>
            <person name="Jiao Y."/>
            <person name="Hori C."/>
            <person name="Ishida J.K."/>
            <person name="Kasahara H."/>
            <person name="Kiba T."/>
            <person name="Kim M.S."/>
            <person name="Koo N."/>
            <person name="Laohavisit A."/>
            <person name="Lee Y.H."/>
            <person name="Lumba S."/>
            <person name="McCourt P."/>
            <person name="Mortimer J.C."/>
            <person name="Mutuku J.M."/>
            <person name="Nomura T."/>
            <person name="Sasaki-Sekimoto Y."/>
            <person name="Seto Y."/>
            <person name="Wang Y."/>
            <person name="Wakatake T."/>
            <person name="Sakakibara H."/>
            <person name="Demura T."/>
            <person name="Yamaguchi S."/>
            <person name="Yoneyama K."/>
            <person name="Manabe R.I."/>
            <person name="Nelson D.C."/>
            <person name="Schulman A.H."/>
            <person name="Timko M.P."/>
            <person name="dePamphilis C.W."/>
            <person name="Choi D."/>
            <person name="Shirasu K."/>
        </authorList>
    </citation>
    <scope>NUCLEOTIDE SEQUENCE [LARGE SCALE GENOMIC DNA]</scope>
    <source>
        <strain evidence="13">cv. UVA1</strain>
    </source>
</reference>
<dbReference type="InterPro" id="IPR013085">
    <property type="entry name" value="U1-CZ_Znf_C2H2"/>
</dbReference>
<evidence type="ECO:0000256" key="3">
    <source>
        <dbReference type="ARBA" id="ARBA00022771"/>
    </source>
</evidence>
<dbReference type="EMBL" id="BKCP01006737">
    <property type="protein sequence ID" value="GER43733.1"/>
    <property type="molecule type" value="Genomic_DNA"/>
</dbReference>
<dbReference type="Proteomes" id="UP000325081">
    <property type="component" value="Unassembled WGS sequence"/>
</dbReference>
<dbReference type="SMART" id="SM00451">
    <property type="entry name" value="ZnF_U1"/>
    <property type="match status" value="1"/>
</dbReference>
<keyword evidence="2 9" id="KW-0479">Metal-binding</keyword>
<feature type="region of interest" description="Disordered" evidence="10">
    <location>
        <begin position="149"/>
        <end position="170"/>
    </location>
</feature>
<dbReference type="PIRSF" id="PIRSF037969">
    <property type="entry name" value="U1_snRNP-C"/>
    <property type="match status" value="1"/>
</dbReference>
<dbReference type="GO" id="GO:0071004">
    <property type="term" value="C:U2-type prespliceosome"/>
    <property type="evidence" value="ECO:0007669"/>
    <property type="project" value="UniProtKB-UniRule"/>
</dbReference>
<organism evidence="12 13">
    <name type="scientific">Striga asiatica</name>
    <name type="common">Asiatic witchweed</name>
    <name type="synonym">Buchnera asiatica</name>
    <dbReference type="NCBI Taxonomy" id="4170"/>
    <lineage>
        <taxon>Eukaryota</taxon>
        <taxon>Viridiplantae</taxon>
        <taxon>Streptophyta</taxon>
        <taxon>Embryophyta</taxon>
        <taxon>Tracheophyta</taxon>
        <taxon>Spermatophyta</taxon>
        <taxon>Magnoliopsida</taxon>
        <taxon>eudicotyledons</taxon>
        <taxon>Gunneridae</taxon>
        <taxon>Pentapetalae</taxon>
        <taxon>asterids</taxon>
        <taxon>lamiids</taxon>
        <taxon>Lamiales</taxon>
        <taxon>Orobanchaceae</taxon>
        <taxon>Buchnereae</taxon>
        <taxon>Striga</taxon>
    </lineage>
</organism>
<dbReference type="PANTHER" id="PTHR31148">
    <property type="entry name" value="U1 SMALL NUCLEAR RIBONUCLEOPROTEIN C"/>
    <property type="match status" value="1"/>
</dbReference>
<accession>A0A5A7QEI3</accession>
<evidence type="ECO:0000256" key="1">
    <source>
        <dbReference type="ARBA" id="ARBA00004123"/>
    </source>
</evidence>
<dbReference type="GO" id="GO:0000243">
    <property type="term" value="C:commitment complex"/>
    <property type="evidence" value="ECO:0007669"/>
    <property type="project" value="UniProtKB-UniRule"/>
</dbReference>
<feature type="domain" description="Matrin-type" evidence="11">
    <location>
        <begin position="4"/>
        <end position="36"/>
    </location>
</feature>
<evidence type="ECO:0000256" key="10">
    <source>
        <dbReference type="SAM" id="MobiDB-lite"/>
    </source>
</evidence>
<keyword evidence="7 9" id="KW-0687">Ribonucleoprotein</keyword>
<evidence type="ECO:0000256" key="5">
    <source>
        <dbReference type="ARBA" id="ARBA00022884"/>
    </source>
</evidence>
<name>A0A5A7QEI3_STRAF</name>
<keyword evidence="4 9" id="KW-0862">Zinc</keyword>
<keyword evidence="5 9" id="KW-0694">RNA-binding</keyword>